<dbReference type="OrthoDB" id="1749050at2759"/>
<dbReference type="InParanoid" id="A0A2P5EJS6"/>
<dbReference type="Proteomes" id="UP000237000">
    <property type="component" value="Unassembled WGS sequence"/>
</dbReference>
<name>A0A2P5EJS6_TREOI</name>
<protein>
    <submittedName>
        <fullName evidence="1">Uncharacterized protein</fullName>
    </submittedName>
</protein>
<accession>A0A2P5EJS6</accession>
<comment type="caution">
    <text evidence="1">The sequence shown here is derived from an EMBL/GenBank/DDBJ whole genome shotgun (WGS) entry which is preliminary data.</text>
</comment>
<dbReference type="AlphaFoldDB" id="A0A2P5EJS6"/>
<evidence type="ECO:0000313" key="1">
    <source>
        <dbReference type="EMBL" id="PON85775.1"/>
    </source>
</evidence>
<reference evidence="2" key="1">
    <citation type="submission" date="2016-06" db="EMBL/GenBank/DDBJ databases">
        <title>Parallel loss of symbiosis genes in relatives of nitrogen-fixing non-legume Parasponia.</title>
        <authorList>
            <person name="Van Velzen R."/>
            <person name="Holmer R."/>
            <person name="Bu F."/>
            <person name="Rutten L."/>
            <person name="Van Zeijl A."/>
            <person name="Liu W."/>
            <person name="Santuari L."/>
            <person name="Cao Q."/>
            <person name="Sharma T."/>
            <person name="Shen D."/>
            <person name="Roswanjaya Y."/>
            <person name="Wardhani T."/>
            <person name="Kalhor M.S."/>
            <person name="Jansen J."/>
            <person name="Van den Hoogen J."/>
            <person name="Gungor B."/>
            <person name="Hartog M."/>
            <person name="Hontelez J."/>
            <person name="Verver J."/>
            <person name="Yang W.-C."/>
            <person name="Schijlen E."/>
            <person name="Repin R."/>
            <person name="Schilthuizen M."/>
            <person name="Schranz E."/>
            <person name="Heidstra R."/>
            <person name="Miyata K."/>
            <person name="Fedorova E."/>
            <person name="Kohlen W."/>
            <person name="Bisseling T."/>
            <person name="Smit S."/>
            <person name="Geurts R."/>
        </authorList>
    </citation>
    <scope>NUCLEOTIDE SEQUENCE [LARGE SCALE GENOMIC DNA]</scope>
    <source>
        <strain evidence="2">cv. RG33-2</strain>
    </source>
</reference>
<keyword evidence="2" id="KW-1185">Reference proteome</keyword>
<evidence type="ECO:0000313" key="2">
    <source>
        <dbReference type="Proteomes" id="UP000237000"/>
    </source>
</evidence>
<organism evidence="1 2">
    <name type="scientific">Trema orientale</name>
    <name type="common">Charcoal tree</name>
    <name type="synonym">Celtis orientalis</name>
    <dbReference type="NCBI Taxonomy" id="63057"/>
    <lineage>
        <taxon>Eukaryota</taxon>
        <taxon>Viridiplantae</taxon>
        <taxon>Streptophyta</taxon>
        <taxon>Embryophyta</taxon>
        <taxon>Tracheophyta</taxon>
        <taxon>Spermatophyta</taxon>
        <taxon>Magnoliopsida</taxon>
        <taxon>eudicotyledons</taxon>
        <taxon>Gunneridae</taxon>
        <taxon>Pentapetalae</taxon>
        <taxon>rosids</taxon>
        <taxon>fabids</taxon>
        <taxon>Rosales</taxon>
        <taxon>Cannabaceae</taxon>
        <taxon>Trema</taxon>
    </lineage>
</organism>
<gene>
    <name evidence="1" type="ORF">TorRG33x02_183840</name>
</gene>
<dbReference type="EMBL" id="JXTC01000142">
    <property type="protein sequence ID" value="PON85775.1"/>
    <property type="molecule type" value="Genomic_DNA"/>
</dbReference>
<proteinExistence type="predicted"/>
<sequence length="161" mass="18915">MPRYNRLNYMSKNVVDRVAGGSLYNKTADEAYELIETMAYDYQFLKEYSIPKRAVRVYEADAVSALSVQVATLSSQLDNWRANTIHIPYQECELCGEDHMRANCRFESSVTSYTSEQTNYISNFQQQYNLYTDTYNLRWQNHYNVSCDNQNSMNLLPEFQQ</sequence>